<accession>A4J5E6</accession>
<organism evidence="1 2">
    <name type="scientific">Desulforamulus reducens (strain ATCC BAA-1160 / DSM 100696 / MI-1)</name>
    <name type="common">Desulfotomaculum reducens</name>
    <dbReference type="NCBI Taxonomy" id="349161"/>
    <lineage>
        <taxon>Bacteria</taxon>
        <taxon>Bacillati</taxon>
        <taxon>Bacillota</taxon>
        <taxon>Clostridia</taxon>
        <taxon>Eubacteriales</taxon>
        <taxon>Peptococcaceae</taxon>
        <taxon>Desulforamulus</taxon>
    </lineage>
</organism>
<gene>
    <name evidence="1" type="ordered locus">Dred_1774</name>
</gene>
<name>A4J5E6_DESRM</name>
<proteinExistence type="predicted"/>
<dbReference type="AlphaFoldDB" id="A4J5E6"/>
<dbReference type="Proteomes" id="UP000001556">
    <property type="component" value="Chromosome"/>
</dbReference>
<protein>
    <submittedName>
        <fullName evidence="1">Uncharacterized protein</fullName>
    </submittedName>
</protein>
<dbReference type="eggNOG" id="ENOG50342VB">
    <property type="taxonomic scope" value="Bacteria"/>
</dbReference>
<evidence type="ECO:0000313" key="2">
    <source>
        <dbReference type="Proteomes" id="UP000001556"/>
    </source>
</evidence>
<reference evidence="1 2" key="1">
    <citation type="submission" date="2007-03" db="EMBL/GenBank/DDBJ databases">
        <title>Complete sequence of Desulfotomaculum reducens MI-1.</title>
        <authorList>
            <consortium name="US DOE Joint Genome Institute"/>
            <person name="Copeland A."/>
            <person name="Lucas S."/>
            <person name="Lapidus A."/>
            <person name="Barry K."/>
            <person name="Detter J.C."/>
            <person name="Glavina del Rio T."/>
            <person name="Hammon N."/>
            <person name="Israni S."/>
            <person name="Dalin E."/>
            <person name="Tice H."/>
            <person name="Pitluck S."/>
            <person name="Sims D."/>
            <person name="Brettin T."/>
            <person name="Bruce D."/>
            <person name="Han C."/>
            <person name="Tapia R."/>
            <person name="Schmutz J."/>
            <person name="Larimer F."/>
            <person name="Land M."/>
            <person name="Hauser L."/>
            <person name="Kyrpides N."/>
            <person name="Kim E."/>
            <person name="Tebo B.M."/>
            <person name="Richardson P."/>
        </authorList>
    </citation>
    <scope>NUCLEOTIDE SEQUENCE [LARGE SCALE GENOMIC DNA]</scope>
    <source>
        <strain evidence="1 2">MI-1</strain>
    </source>
</reference>
<sequence length="170" mass="19529">MIMQLFRAWSVLDHYKGQNEVTFNWFVVGRKKPIAPYEELIENYDDNNAEAWCDNLFVNEFFTNEEIKELKEYLLLSHQMEVQVEEVSLPVRSGGLSYGLLLINGAIGFYSLADEEGYNLSVSVLGHYEVEEQDFSNLLTSKDLQNGLDFLKLVLNNLNLKSESSFPSLT</sequence>
<dbReference type="KEGG" id="drm:Dred_1774"/>
<dbReference type="EMBL" id="CP000612">
    <property type="protein sequence ID" value="ABO50299.1"/>
    <property type="molecule type" value="Genomic_DNA"/>
</dbReference>
<dbReference type="HOGENOM" id="CLU_1568223_0_0_9"/>
<keyword evidence="2" id="KW-1185">Reference proteome</keyword>
<evidence type="ECO:0000313" key="1">
    <source>
        <dbReference type="EMBL" id="ABO50299.1"/>
    </source>
</evidence>